<keyword evidence="2" id="KW-1185">Reference proteome</keyword>
<protein>
    <submittedName>
        <fullName evidence="1">Uncharacterized protein</fullName>
    </submittedName>
</protein>
<sequence>MKRRLADLAASSYSESGAAIRTGQKMSCPLTKMVCHFNAIQVAHRAIGIEPARRGSCVRNGFGAVAYMQIAAPDRVRLTDYSEVMRHIEIVDNGV</sequence>
<dbReference type="EMBL" id="PRDW01000001">
    <property type="protein sequence ID" value="PPB84970.1"/>
    <property type="molecule type" value="Genomic_DNA"/>
</dbReference>
<evidence type="ECO:0000313" key="1">
    <source>
        <dbReference type="EMBL" id="PPB84970.1"/>
    </source>
</evidence>
<dbReference type="Proteomes" id="UP000243096">
    <property type="component" value="Unassembled WGS sequence"/>
</dbReference>
<comment type="caution">
    <text evidence="1">The sequence shown here is derived from an EMBL/GenBank/DDBJ whole genome shotgun (WGS) entry which is preliminary data.</text>
</comment>
<dbReference type="AlphaFoldDB" id="A0A2P5KE50"/>
<reference evidence="1 2" key="1">
    <citation type="submission" date="2018-01" db="EMBL/GenBank/DDBJ databases">
        <title>Genomic Encyclopedia of Type Strains, Phase III (KMG-III): the genomes of soil and plant-associated and newly described type strains.</title>
        <authorList>
            <person name="Whitman W."/>
        </authorList>
    </citation>
    <scope>NUCLEOTIDE SEQUENCE [LARGE SCALE GENOMIC DNA]</scope>
    <source>
        <strain evidence="1 2">HKI456</strain>
    </source>
</reference>
<evidence type="ECO:0000313" key="2">
    <source>
        <dbReference type="Proteomes" id="UP000243096"/>
    </source>
</evidence>
<accession>A0A2P5KE50</accession>
<gene>
    <name evidence="1" type="ORF">B0O95_10151</name>
</gene>
<organism evidence="1 2">
    <name type="scientific">Mycetohabitans endofungorum</name>
    <dbReference type="NCBI Taxonomy" id="417203"/>
    <lineage>
        <taxon>Bacteria</taxon>
        <taxon>Pseudomonadati</taxon>
        <taxon>Pseudomonadota</taxon>
        <taxon>Betaproteobacteria</taxon>
        <taxon>Burkholderiales</taxon>
        <taxon>Burkholderiaceae</taxon>
        <taxon>Mycetohabitans</taxon>
    </lineage>
</organism>
<name>A0A2P5KE50_9BURK</name>
<proteinExistence type="predicted"/>